<keyword evidence="6" id="KW-0539">Nucleus</keyword>
<dbReference type="Proteomes" id="UP000264840">
    <property type="component" value="Unplaced"/>
</dbReference>
<dbReference type="Ensembl" id="ENSHBUT00000009587.1">
    <property type="protein sequence ID" value="ENSHBUP00000003911.1"/>
    <property type="gene ID" value="ENSHBUG00000005185.1"/>
</dbReference>
<dbReference type="OMA" id="TEFETYE"/>
<evidence type="ECO:0000313" key="8">
    <source>
        <dbReference type="Proteomes" id="UP000264840"/>
    </source>
</evidence>
<dbReference type="GO" id="GO:0005737">
    <property type="term" value="C:cytoplasm"/>
    <property type="evidence" value="ECO:0007669"/>
    <property type="project" value="UniProtKB-SubCell"/>
</dbReference>
<evidence type="ECO:0000256" key="2">
    <source>
        <dbReference type="ARBA" id="ARBA00004123"/>
    </source>
</evidence>
<dbReference type="GO" id="GO:0005634">
    <property type="term" value="C:nucleus"/>
    <property type="evidence" value="ECO:0007669"/>
    <property type="project" value="UniProtKB-SubCell"/>
</dbReference>
<organism evidence="7 8">
    <name type="scientific">Haplochromis burtoni</name>
    <name type="common">Burton's mouthbrooder</name>
    <name type="synonym">Chromis burtoni</name>
    <dbReference type="NCBI Taxonomy" id="8153"/>
    <lineage>
        <taxon>Eukaryota</taxon>
        <taxon>Metazoa</taxon>
        <taxon>Chordata</taxon>
        <taxon>Craniata</taxon>
        <taxon>Vertebrata</taxon>
        <taxon>Euteleostomi</taxon>
        <taxon>Actinopterygii</taxon>
        <taxon>Neopterygii</taxon>
        <taxon>Teleostei</taxon>
        <taxon>Neoteleostei</taxon>
        <taxon>Acanthomorphata</taxon>
        <taxon>Ovalentaria</taxon>
        <taxon>Cichlomorphae</taxon>
        <taxon>Cichliformes</taxon>
        <taxon>Cichlidae</taxon>
        <taxon>African cichlids</taxon>
        <taxon>Pseudocrenilabrinae</taxon>
        <taxon>Haplochromini</taxon>
        <taxon>Haplochromis</taxon>
    </lineage>
</organism>
<comment type="function">
    <text evidence="1">May be involved in spermatogenesis.</text>
</comment>
<protein>
    <recommendedName>
        <fullName evidence="4">Cilia- and flagella-associated protein 299</fullName>
    </recommendedName>
</protein>
<dbReference type="GeneTree" id="ENSGT00940000178095"/>
<reference evidence="7" key="2">
    <citation type="submission" date="2025-09" db="UniProtKB">
        <authorList>
            <consortium name="Ensembl"/>
        </authorList>
    </citation>
    <scope>IDENTIFICATION</scope>
</reference>
<evidence type="ECO:0000256" key="6">
    <source>
        <dbReference type="ARBA" id="ARBA00023242"/>
    </source>
</evidence>
<proteinExistence type="predicted"/>
<dbReference type="Pfam" id="PF14713">
    <property type="entry name" value="DUF4464"/>
    <property type="match status" value="1"/>
</dbReference>
<evidence type="ECO:0000256" key="5">
    <source>
        <dbReference type="ARBA" id="ARBA00022490"/>
    </source>
</evidence>
<dbReference type="PANTHER" id="PTHR33588">
    <property type="entry name" value="CILIA- AND FLAGELLA-ASSOCIATED PROTEIN 299"/>
    <property type="match status" value="1"/>
</dbReference>
<name>A0A3Q3BQ54_HAPBU</name>
<evidence type="ECO:0000256" key="1">
    <source>
        <dbReference type="ARBA" id="ARBA00003056"/>
    </source>
</evidence>
<evidence type="ECO:0000256" key="3">
    <source>
        <dbReference type="ARBA" id="ARBA00004496"/>
    </source>
</evidence>
<keyword evidence="8" id="KW-1185">Reference proteome</keyword>
<comment type="subcellular location">
    <subcellularLocation>
        <location evidence="3">Cytoplasm</location>
    </subcellularLocation>
    <subcellularLocation>
        <location evidence="2">Nucleus</location>
    </subcellularLocation>
</comment>
<sequence length="83" mass="9827">MEYSKFSRFHFSLTQFKCYEDYLDSKVTPLDLFYFKKELAHKLVEHGHRGTVLSREEFEERKAAVQAAEAAKSNAFYDRSRPV</sequence>
<evidence type="ECO:0000256" key="4">
    <source>
        <dbReference type="ARBA" id="ARBA00021436"/>
    </source>
</evidence>
<dbReference type="PANTHER" id="PTHR33588:SF1">
    <property type="entry name" value="CILIA- AND FLAGELLA-ASSOCIATED PROTEIN 299"/>
    <property type="match status" value="1"/>
</dbReference>
<dbReference type="InterPro" id="IPR027887">
    <property type="entry name" value="DUF4464"/>
</dbReference>
<reference evidence="7" key="1">
    <citation type="submission" date="2025-08" db="UniProtKB">
        <authorList>
            <consortium name="Ensembl"/>
        </authorList>
    </citation>
    <scope>IDENTIFICATION</scope>
</reference>
<dbReference type="STRING" id="8153.ENSHBUP00000003911"/>
<keyword evidence="5" id="KW-0963">Cytoplasm</keyword>
<evidence type="ECO:0000313" key="7">
    <source>
        <dbReference type="Ensembl" id="ENSHBUP00000003911.1"/>
    </source>
</evidence>
<accession>A0A3Q3BQ54</accession>
<dbReference type="AlphaFoldDB" id="A0A3Q3BQ54"/>